<organism evidence="2 3">
    <name type="scientific">Rhododendron williamsianum</name>
    <dbReference type="NCBI Taxonomy" id="262921"/>
    <lineage>
        <taxon>Eukaryota</taxon>
        <taxon>Viridiplantae</taxon>
        <taxon>Streptophyta</taxon>
        <taxon>Embryophyta</taxon>
        <taxon>Tracheophyta</taxon>
        <taxon>Spermatophyta</taxon>
        <taxon>Magnoliopsida</taxon>
        <taxon>eudicotyledons</taxon>
        <taxon>Gunneridae</taxon>
        <taxon>Pentapetalae</taxon>
        <taxon>asterids</taxon>
        <taxon>Ericales</taxon>
        <taxon>Ericaceae</taxon>
        <taxon>Ericoideae</taxon>
        <taxon>Rhodoreae</taxon>
        <taxon>Rhododendron</taxon>
    </lineage>
</organism>
<dbReference type="Pfam" id="PF03140">
    <property type="entry name" value="DUF247"/>
    <property type="match status" value="1"/>
</dbReference>
<feature type="region of interest" description="Disordered" evidence="1">
    <location>
        <begin position="1"/>
        <end position="20"/>
    </location>
</feature>
<sequence>MEIQIHPTEMSHGENGSDEEALQRLTSTIFQKIDEGAQKAESFFSSSCIYRVPKVIRKVKESAYTPCLIAIGPLHRKDKHLQTPLQLVKMSYMSSLLSRLTAVMENQMELAEQTKFTIAQEHPKGKEA</sequence>
<dbReference type="EMBL" id="QEFC01003500">
    <property type="protein sequence ID" value="KAE9447605.1"/>
    <property type="molecule type" value="Genomic_DNA"/>
</dbReference>
<feature type="non-terminal residue" evidence="2">
    <location>
        <position position="1"/>
    </location>
</feature>
<reference evidence="2 3" key="1">
    <citation type="journal article" date="2019" name="Genome Biol. Evol.">
        <title>The Rhododendron genome and chromosomal organization provide insight into shared whole-genome duplications across the heath family (Ericaceae).</title>
        <authorList>
            <person name="Soza V.L."/>
            <person name="Lindsley D."/>
            <person name="Waalkes A."/>
            <person name="Ramage E."/>
            <person name="Patwardhan R.P."/>
            <person name="Burton J.N."/>
            <person name="Adey A."/>
            <person name="Kumar A."/>
            <person name="Qiu R."/>
            <person name="Shendure J."/>
            <person name="Hall B."/>
        </authorList>
    </citation>
    <scope>NUCLEOTIDE SEQUENCE [LARGE SCALE GENOMIC DNA]</scope>
    <source>
        <strain evidence="2">RSF 1966-606</strain>
    </source>
</reference>
<dbReference type="Proteomes" id="UP000428333">
    <property type="component" value="Linkage Group LG12"/>
</dbReference>
<keyword evidence="3" id="KW-1185">Reference proteome</keyword>
<evidence type="ECO:0000313" key="3">
    <source>
        <dbReference type="Proteomes" id="UP000428333"/>
    </source>
</evidence>
<proteinExistence type="predicted"/>
<gene>
    <name evidence="2" type="ORF">C3L33_20495</name>
</gene>
<protein>
    <submittedName>
        <fullName evidence="2">Uncharacterized protein</fullName>
    </submittedName>
</protein>
<name>A0A6A4KPG1_9ERIC</name>
<evidence type="ECO:0000313" key="2">
    <source>
        <dbReference type="EMBL" id="KAE9447605.1"/>
    </source>
</evidence>
<evidence type="ECO:0000256" key="1">
    <source>
        <dbReference type="SAM" id="MobiDB-lite"/>
    </source>
</evidence>
<comment type="caution">
    <text evidence="2">The sequence shown here is derived from an EMBL/GenBank/DDBJ whole genome shotgun (WGS) entry which is preliminary data.</text>
</comment>
<accession>A0A6A4KPG1</accession>
<dbReference type="AlphaFoldDB" id="A0A6A4KPG1"/>
<dbReference type="InterPro" id="IPR004158">
    <property type="entry name" value="DUF247_pln"/>
</dbReference>
<dbReference type="PANTHER" id="PTHR31170">
    <property type="entry name" value="BNAC04G53230D PROTEIN"/>
    <property type="match status" value="1"/>
</dbReference>
<dbReference type="OrthoDB" id="1749678at2759"/>
<dbReference type="PANTHER" id="PTHR31170:SF25">
    <property type="entry name" value="BNAA09G04570D PROTEIN"/>
    <property type="match status" value="1"/>
</dbReference>